<sequence>MTTNTYLAFLGLGVVMVVLDGQILYHSGKRYLSAVDGGSESSGSMARLVAVLFHLVLFGVLALLSVLNFSFGGGALRAVVGNLGLLLVLIAGAHAVTMAVFAHVRDARMAEEGLSRPANTAYPAGSAKTSAPVVTPVPGQPGRDPRMSPTIEDRSG</sequence>
<feature type="region of interest" description="Disordered" evidence="1">
    <location>
        <begin position="117"/>
        <end position="156"/>
    </location>
</feature>
<dbReference type="AlphaFoldDB" id="A0A222VJ92"/>
<dbReference type="STRING" id="530584.SAMN05421630_103276"/>
<keyword evidence="2" id="KW-0812">Transmembrane</keyword>
<keyword evidence="2" id="KW-1133">Transmembrane helix</keyword>
<feature type="compositionally biased region" description="Basic and acidic residues" evidence="1">
    <location>
        <begin position="143"/>
        <end position="156"/>
    </location>
</feature>
<dbReference type="Proteomes" id="UP000199494">
    <property type="component" value="Unassembled WGS sequence"/>
</dbReference>
<accession>A0A222VJ92</accession>
<keyword evidence="2" id="KW-0472">Membrane</keyword>
<feature type="transmembrane region" description="Helical" evidence="2">
    <location>
        <begin position="83"/>
        <end position="104"/>
    </location>
</feature>
<evidence type="ECO:0000313" key="4">
    <source>
        <dbReference type="Proteomes" id="UP000199494"/>
    </source>
</evidence>
<proteinExistence type="predicted"/>
<name>A0A222VJ92_9PSEU</name>
<dbReference type="EMBL" id="FMZE01000003">
    <property type="protein sequence ID" value="SDC70595.1"/>
    <property type="molecule type" value="Genomic_DNA"/>
</dbReference>
<dbReference type="OrthoDB" id="3693726at2"/>
<organism evidence="3 4">
    <name type="scientific">Prauserella marina</name>
    <dbReference type="NCBI Taxonomy" id="530584"/>
    <lineage>
        <taxon>Bacteria</taxon>
        <taxon>Bacillati</taxon>
        <taxon>Actinomycetota</taxon>
        <taxon>Actinomycetes</taxon>
        <taxon>Pseudonocardiales</taxon>
        <taxon>Pseudonocardiaceae</taxon>
        <taxon>Prauserella</taxon>
    </lineage>
</organism>
<gene>
    <name evidence="3" type="ORF">SAMN05421630_103276</name>
</gene>
<dbReference type="RefSeq" id="WP_091801604.1">
    <property type="nucleotide sequence ID" value="NZ_CP016353.1"/>
</dbReference>
<evidence type="ECO:0000313" key="3">
    <source>
        <dbReference type="EMBL" id="SDC70595.1"/>
    </source>
</evidence>
<protein>
    <submittedName>
        <fullName evidence="3">Uncharacterized protein</fullName>
    </submittedName>
</protein>
<evidence type="ECO:0000256" key="1">
    <source>
        <dbReference type="SAM" id="MobiDB-lite"/>
    </source>
</evidence>
<feature type="transmembrane region" description="Helical" evidence="2">
    <location>
        <begin position="46"/>
        <end position="71"/>
    </location>
</feature>
<dbReference type="KEGG" id="pmad:BAY61_01610"/>
<reference evidence="3 4" key="1">
    <citation type="submission" date="2016-10" db="EMBL/GenBank/DDBJ databases">
        <authorList>
            <person name="de Groot N.N."/>
        </authorList>
    </citation>
    <scope>NUCLEOTIDE SEQUENCE [LARGE SCALE GENOMIC DNA]</scope>
    <source>
        <strain evidence="3 4">CGMCC 4.5506</strain>
    </source>
</reference>
<evidence type="ECO:0000256" key="2">
    <source>
        <dbReference type="SAM" id="Phobius"/>
    </source>
</evidence>
<feature type="transmembrane region" description="Helical" evidence="2">
    <location>
        <begin position="6"/>
        <end position="25"/>
    </location>
</feature>
<keyword evidence="4" id="KW-1185">Reference proteome</keyword>